<dbReference type="EMBL" id="BMNW01000002">
    <property type="protein sequence ID" value="GGL99676.1"/>
    <property type="molecule type" value="Genomic_DNA"/>
</dbReference>
<dbReference type="Proteomes" id="UP000616499">
    <property type="component" value="Unassembled WGS sequence"/>
</dbReference>
<comment type="caution">
    <text evidence="2">The sequence shown here is derived from an EMBL/GenBank/DDBJ whole genome shotgun (WGS) entry which is preliminary data.</text>
</comment>
<evidence type="ECO:0000313" key="2">
    <source>
        <dbReference type="EMBL" id="GGL99676.1"/>
    </source>
</evidence>
<accession>A0ABQ2GKA1</accession>
<name>A0ABQ2GKA1_9PSED</name>
<keyword evidence="3" id="KW-1185">Reference proteome</keyword>
<organism evidence="2 3">
    <name type="scientific">Pseudomonas asuensis</name>
    <dbReference type="NCBI Taxonomy" id="1825787"/>
    <lineage>
        <taxon>Bacteria</taxon>
        <taxon>Pseudomonadati</taxon>
        <taxon>Pseudomonadota</taxon>
        <taxon>Gammaproteobacteria</taxon>
        <taxon>Pseudomonadales</taxon>
        <taxon>Pseudomonadaceae</taxon>
        <taxon>Pseudomonas</taxon>
    </lineage>
</organism>
<evidence type="ECO:0000313" key="3">
    <source>
        <dbReference type="Proteomes" id="UP000616499"/>
    </source>
</evidence>
<proteinExistence type="predicted"/>
<protein>
    <submittedName>
        <fullName evidence="2">Uncharacterized protein</fullName>
    </submittedName>
</protein>
<feature type="region of interest" description="Disordered" evidence="1">
    <location>
        <begin position="1"/>
        <end position="48"/>
    </location>
</feature>
<gene>
    <name evidence="2" type="ORF">GCM10009425_08510</name>
</gene>
<feature type="compositionally biased region" description="Polar residues" evidence="1">
    <location>
        <begin position="1"/>
        <end position="13"/>
    </location>
</feature>
<reference evidence="3" key="1">
    <citation type="journal article" date="2019" name="Int. J. Syst. Evol. Microbiol.">
        <title>The Global Catalogue of Microorganisms (GCM) 10K type strain sequencing project: providing services to taxonomists for standard genome sequencing and annotation.</title>
        <authorList>
            <consortium name="The Broad Institute Genomics Platform"/>
            <consortium name="The Broad Institute Genome Sequencing Center for Infectious Disease"/>
            <person name="Wu L."/>
            <person name="Ma J."/>
        </authorList>
    </citation>
    <scope>NUCLEOTIDE SEQUENCE [LARGE SCALE GENOMIC DNA]</scope>
    <source>
        <strain evidence="3">JCM 13501</strain>
    </source>
</reference>
<evidence type="ECO:0000256" key="1">
    <source>
        <dbReference type="SAM" id="MobiDB-lite"/>
    </source>
</evidence>
<feature type="compositionally biased region" description="Acidic residues" evidence="1">
    <location>
        <begin position="24"/>
        <end position="48"/>
    </location>
</feature>
<sequence length="48" mass="5119">MKTDQNESWQMQGSDPLGPGDEVGANDDEMAPLDPDQAPDESDEEGGI</sequence>
<dbReference type="RefSeq" id="WP_188864847.1">
    <property type="nucleotide sequence ID" value="NZ_BMNW01000002.1"/>
</dbReference>